<feature type="domain" description="Amidase" evidence="5">
    <location>
        <begin position="22"/>
        <end position="515"/>
    </location>
</feature>
<feature type="region of interest" description="Disordered" evidence="4">
    <location>
        <begin position="1067"/>
        <end position="1104"/>
    </location>
</feature>
<dbReference type="InterPro" id="IPR012705">
    <property type="entry name" value="2Me_IsoCit_deHydtase_PrpD"/>
</dbReference>
<dbReference type="EMBL" id="PUHQ01000189">
    <property type="protein sequence ID" value="KAG0653589.1"/>
    <property type="molecule type" value="Genomic_DNA"/>
</dbReference>
<feature type="compositionally biased region" description="Low complexity" evidence="4">
    <location>
        <begin position="790"/>
        <end position="799"/>
    </location>
</feature>
<dbReference type="Gene3D" id="3.30.1330.120">
    <property type="entry name" value="2-methylcitrate dehydratase PrpD"/>
    <property type="match status" value="1"/>
</dbReference>
<dbReference type="Pfam" id="PF01425">
    <property type="entry name" value="Amidase"/>
    <property type="match status" value="1"/>
</dbReference>
<keyword evidence="3" id="KW-0067">ATP-binding</keyword>
<dbReference type="GO" id="GO:0047547">
    <property type="term" value="F:2-methylcitrate dehydratase activity"/>
    <property type="evidence" value="ECO:0007669"/>
    <property type="project" value="InterPro"/>
</dbReference>
<gene>
    <name evidence="8" type="ORF">C6P46_002392</name>
</gene>
<reference evidence="8 9" key="1">
    <citation type="submission" date="2020-11" db="EMBL/GenBank/DDBJ databases">
        <title>Kefir isolates.</title>
        <authorList>
            <person name="Marcisauskas S."/>
            <person name="Kim Y."/>
            <person name="Blasche S."/>
        </authorList>
    </citation>
    <scope>NUCLEOTIDE SEQUENCE [LARGE SCALE GENOMIC DNA]</scope>
    <source>
        <strain evidence="8 9">KR</strain>
    </source>
</reference>
<feature type="compositionally biased region" description="Low complexity" evidence="4">
    <location>
        <begin position="558"/>
        <end position="576"/>
    </location>
</feature>
<feature type="region of interest" description="Disordered" evidence="4">
    <location>
        <begin position="1515"/>
        <end position="1570"/>
    </location>
</feature>
<organism evidence="8 9">
    <name type="scientific">Rhodotorula mucilaginosa</name>
    <name type="common">Yeast</name>
    <name type="synonym">Rhodotorula rubra</name>
    <dbReference type="NCBI Taxonomy" id="5537"/>
    <lineage>
        <taxon>Eukaryota</taxon>
        <taxon>Fungi</taxon>
        <taxon>Dikarya</taxon>
        <taxon>Basidiomycota</taxon>
        <taxon>Pucciniomycotina</taxon>
        <taxon>Microbotryomycetes</taxon>
        <taxon>Sporidiobolales</taxon>
        <taxon>Sporidiobolaceae</taxon>
        <taxon>Rhodotorula</taxon>
    </lineage>
</organism>
<comment type="similarity">
    <text evidence="3">Belongs to the amidase family. GatA subfamily.</text>
</comment>
<dbReference type="InterPro" id="IPR036928">
    <property type="entry name" value="AS_sf"/>
</dbReference>
<evidence type="ECO:0000256" key="3">
    <source>
        <dbReference type="HAMAP-Rule" id="MF_03150"/>
    </source>
</evidence>
<dbReference type="GO" id="GO:0050567">
    <property type="term" value="F:glutaminyl-tRNA synthase (glutamine-hydrolyzing) activity"/>
    <property type="evidence" value="ECO:0007669"/>
    <property type="project" value="UniProtKB-UniRule"/>
</dbReference>
<comment type="catalytic activity">
    <reaction evidence="3">
        <text>L-glutamyl-tRNA(Gln) + L-glutamine + ATP + H2O = L-glutaminyl-tRNA(Gln) + L-glutamate + ADP + phosphate + H(+)</text>
        <dbReference type="Rhea" id="RHEA:17521"/>
        <dbReference type="Rhea" id="RHEA-COMP:9681"/>
        <dbReference type="Rhea" id="RHEA-COMP:9684"/>
        <dbReference type="ChEBI" id="CHEBI:15377"/>
        <dbReference type="ChEBI" id="CHEBI:15378"/>
        <dbReference type="ChEBI" id="CHEBI:29985"/>
        <dbReference type="ChEBI" id="CHEBI:30616"/>
        <dbReference type="ChEBI" id="CHEBI:43474"/>
        <dbReference type="ChEBI" id="CHEBI:58359"/>
        <dbReference type="ChEBI" id="CHEBI:78520"/>
        <dbReference type="ChEBI" id="CHEBI:78521"/>
        <dbReference type="ChEBI" id="CHEBI:456216"/>
        <dbReference type="EC" id="6.3.5.7"/>
    </reaction>
</comment>
<protein>
    <recommendedName>
        <fullName evidence="3">Glutamyl-tRNA(Gln) amidotransferase subunit A, mitochondrial</fullName>
        <shortName evidence="3">Glu-AdT subunit A</shortName>
        <ecNumber evidence="3">6.3.5.7</ecNumber>
    </recommendedName>
</protein>
<keyword evidence="3" id="KW-0496">Mitochondrion</keyword>
<dbReference type="InterPro" id="IPR042183">
    <property type="entry name" value="MmgE/PrpD_sf_1"/>
</dbReference>
<dbReference type="InterPro" id="IPR042188">
    <property type="entry name" value="MmgE/PrpD_sf_2"/>
</dbReference>
<feature type="region of interest" description="Disordered" evidence="4">
    <location>
        <begin position="1439"/>
        <end position="1497"/>
    </location>
</feature>
<feature type="active site" description="Charge relay system" evidence="3">
    <location>
        <position position="65"/>
    </location>
</feature>
<keyword evidence="2" id="KW-0456">Lyase</keyword>
<feature type="compositionally biased region" description="Polar residues" evidence="4">
    <location>
        <begin position="1485"/>
        <end position="1497"/>
    </location>
</feature>
<feature type="active site" description="Acyl-ester intermediate" evidence="3">
    <location>
        <position position="184"/>
    </location>
</feature>
<name>A0A9P6VTD1_RHOMI</name>
<proteinExistence type="inferred from homology"/>
<evidence type="ECO:0000256" key="2">
    <source>
        <dbReference type="ARBA" id="ARBA00023239"/>
    </source>
</evidence>
<dbReference type="EC" id="6.3.5.7" evidence="3"/>
<dbReference type="Pfam" id="PF19305">
    <property type="entry name" value="MmgE_PrpD_C"/>
    <property type="match status" value="1"/>
</dbReference>
<feature type="compositionally biased region" description="Polar residues" evidence="4">
    <location>
        <begin position="1145"/>
        <end position="1154"/>
    </location>
</feature>
<feature type="compositionally biased region" description="Low complexity" evidence="4">
    <location>
        <begin position="1439"/>
        <end position="1454"/>
    </location>
</feature>
<dbReference type="Gene3D" id="3.90.1300.10">
    <property type="entry name" value="Amidase signature (AS) domain"/>
    <property type="match status" value="1"/>
</dbReference>
<evidence type="ECO:0000256" key="4">
    <source>
        <dbReference type="SAM" id="MobiDB-lite"/>
    </source>
</evidence>
<comment type="caution">
    <text evidence="8">The sequence shown here is derived from an EMBL/GenBank/DDBJ whole genome shotgun (WGS) entry which is preliminary data.</text>
</comment>
<evidence type="ECO:0000313" key="9">
    <source>
        <dbReference type="Proteomes" id="UP000777482"/>
    </source>
</evidence>
<feature type="region of interest" description="Disordered" evidence="4">
    <location>
        <begin position="633"/>
        <end position="655"/>
    </location>
</feature>
<comment type="subunit">
    <text evidence="3">Subunit of the heterotrimeric GatCAB amidotransferase (AdT) complex, composed of A, B and C subunits.</text>
</comment>
<dbReference type="Gene3D" id="1.10.4100.10">
    <property type="entry name" value="2-methylcitrate dehydratase PrpD"/>
    <property type="match status" value="1"/>
</dbReference>
<evidence type="ECO:0000259" key="7">
    <source>
        <dbReference type="Pfam" id="PF19305"/>
    </source>
</evidence>
<feature type="compositionally biased region" description="Gly residues" evidence="4">
    <location>
        <begin position="1455"/>
        <end position="1467"/>
    </location>
</feature>
<comment type="function">
    <text evidence="3">Allows the formation of correctly charged Gln-tRNA(Gln) through the transamidation of misacylated Glu-tRNA(Gln) in the mitochondria. The reaction takes place in the presence of glutamine and ATP through an activated gamma-phospho-Glu-tRNA(Gln).</text>
</comment>
<dbReference type="InterPro" id="IPR045336">
    <property type="entry name" value="MmgE_PrpD_N"/>
</dbReference>
<dbReference type="GO" id="GO:0005524">
    <property type="term" value="F:ATP binding"/>
    <property type="evidence" value="ECO:0007669"/>
    <property type="project" value="UniProtKB-KW"/>
</dbReference>
<dbReference type="InterPro" id="IPR036148">
    <property type="entry name" value="MmgE/PrpD_sf"/>
</dbReference>
<dbReference type="GO" id="GO:0051537">
    <property type="term" value="F:2 iron, 2 sulfur cluster binding"/>
    <property type="evidence" value="ECO:0007669"/>
    <property type="project" value="InterPro"/>
</dbReference>
<dbReference type="Proteomes" id="UP000777482">
    <property type="component" value="Unassembled WGS sequence"/>
</dbReference>
<dbReference type="Pfam" id="PF03972">
    <property type="entry name" value="MmgE_PrpD_N"/>
    <property type="match status" value="1"/>
</dbReference>
<dbReference type="FunFam" id="3.30.1330.120:FF:000001">
    <property type="entry name" value="2-methylcitrate dehydratase"/>
    <property type="match status" value="1"/>
</dbReference>
<feature type="domain" description="MmgE/PrpD C-terminal" evidence="7">
    <location>
        <begin position="1880"/>
        <end position="2058"/>
    </location>
</feature>
<keyword evidence="3" id="KW-0648">Protein biosynthesis</keyword>
<feature type="region of interest" description="Disordered" evidence="4">
    <location>
        <begin position="1142"/>
        <end position="1209"/>
    </location>
</feature>
<dbReference type="OrthoDB" id="10055203at2759"/>
<keyword evidence="9" id="KW-1185">Reference proteome</keyword>
<dbReference type="InterPro" id="IPR023631">
    <property type="entry name" value="Amidase_dom"/>
</dbReference>
<keyword evidence="3" id="KW-0436">Ligase</keyword>
<dbReference type="InterPro" id="IPR004412">
    <property type="entry name" value="GatA"/>
</dbReference>
<feature type="domain" description="MmgE/PrpD N-terminal" evidence="6">
    <location>
        <begin position="1600"/>
        <end position="1863"/>
    </location>
</feature>
<feature type="region of interest" description="Disordered" evidence="4">
    <location>
        <begin position="763"/>
        <end position="803"/>
    </location>
</feature>
<dbReference type="InterPro" id="IPR005656">
    <property type="entry name" value="MmgE_PrpD"/>
</dbReference>
<evidence type="ECO:0000259" key="6">
    <source>
        <dbReference type="Pfam" id="PF03972"/>
    </source>
</evidence>
<dbReference type="GO" id="GO:0030956">
    <property type="term" value="C:glutamyl-tRNA(Gln) amidotransferase complex"/>
    <property type="evidence" value="ECO:0007669"/>
    <property type="project" value="UniProtKB-UniRule"/>
</dbReference>
<feature type="active site" description="Charge relay system" evidence="3">
    <location>
        <position position="160"/>
    </location>
</feature>
<dbReference type="SUPFAM" id="SSF103378">
    <property type="entry name" value="2-methylcitrate dehydratase PrpD"/>
    <property type="match status" value="1"/>
</dbReference>
<dbReference type="PANTHER" id="PTHR16943:SF16">
    <property type="entry name" value="2-METHYLCITRATE DEHYDRATASE-RELATED"/>
    <property type="match status" value="1"/>
</dbReference>
<dbReference type="PANTHER" id="PTHR16943">
    <property type="entry name" value="2-METHYLCITRATE DEHYDRATASE-RELATED"/>
    <property type="match status" value="1"/>
</dbReference>
<dbReference type="SUPFAM" id="SSF75304">
    <property type="entry name" value="Amidase signature (AS) enzymes"/>
    <property type="match status" value="1"/>
</dbReference>
<feature type="compositionally biased region" description="Low complexity" evidence="4">
    <location>
        <begin position="1524"/>
        <end position="1557"/>
    </location>
</feature>
<dbReference type="NCBIfam" id="NF006943">
    <property type="entry name" value="PRK09425.1"/>
    <property type="match status" value="1"/>
</dbReference>
<comment type="similarity">
    <text evidence="1">Belongs to the PrpD family.</text>
</comment>
<dbReference type="HAMAP" id="MF_00120">
    <property type="entry name" value="GatA"/>
    <property type="match status" value="1"/>
</dbReference>
<dbReference type="GO" id="GO:0005739">
    <property type="term" value="C:mitochondrion"/>
    <property type="evidence" value="ECO:0007669"/>
    <property type="project" value="UniProtKB-SubCell"/>
</dbReference>
<sequence length="2078" mass="219156">MSGSSAARSTARRLPARIARQFARAEELNPRVNAFTHLYSAQDAAAQPHSGAQTGALDGVSVGVKDLFATADEAPTTCASRTLRGEHPVRKYRSPFDATVVQKLRRAGAVLTGKTNMDEFGMGSANVHSDFGPVINPAGPSGVDASLSLPENKQRVAGGSSGGSAAAVACGLCDVAIASDTGGSTRLPASYCGVYGFKPSYGLLSRYGMVAYASSLDTVGLVSREAELLDRTFAALEGFDPKDPTSISVAPRKRAESALADLLAQTASPDAERPLEGDLIPQSTLDSPSLLGPFRSFLASLRTLGASITSVRLPSAPLGLSAYYVLASAEASSNLARYDGVQYGFRAPKDDGREGKADVARKEALYARTRSAGFGKEVKKRILLGTFALSADAFDNYYLQAQKVRRMVQLELDSLFRVQNPLSNAPDHVDRTAGVDFLVHPSALSTAPLLSSALRRTTTTSVSSDQAAATSKNAYLQDLLTVPASLAGLPALSLPAGRDAQDGWPVGVTVMGQWGTNSESELPRPVSNAVSKLAFYAVNRPAKLPKVVAALTDRAARATGGTPVPTSSSSSSTAHAHPVKNRIELAVTCEIFRTLVIECAESGNQGSAELVKSALAEPALSVADMALGGGGGGGGAGAAKNARDANTRPASPTLRRPDAELEARGASLFHAVATMTTPPFFGFGLAARQYQRCLATLSARVQLTGAADHTDSRYVALKALEGAARSDIMFATGSDFDRQVGQVAPALFCTCLASSPSELEDRLLESDSLSPLPPSLRSRKAAPISPPSSSPSDDSTSSKAPPPVSQVAVYSLAHLSRHSTVPQLLAIHSNFLSYLEEHASAPLTRSPDDVASESSSRGGPAAPAIAKTLLTAAPEPHRSPALSWWADRAAESTDPGRTIALLEILQHLVVGLAAPASPQKGKADDKTAHHRPVSLNASGILNTLAEMVVVRSSLAESASDPVVDAIYSTLAALVETSDRIGYPSQLDDLASETITLLAALSQADEHEFPVEEFRIERLTAGMDGAAKARARGRLLVILKMLVEPARAAGVAASIATRIDQQLEEPIQTTVPSTLEPRPAVADNSVGASRSSPPPSSSGADVPKQDTVVPQEGAATTTAAAAVTAVPGLPLGAPIERGQAGVVETAESSAATNQQAEEEGAQDPAQPIFLVHPPSSGHLDSIATGGGGGRSDGAETHATTPLSSDRAADAHTHAHALSPYTVSRSLFLLSDSYPPIRSAYLEFLITFLRQLSSRTTEEEANKAAETDAFWRKFAVEFHAAAGTATATATATSPAEETEMIRLAEAAFSIQSGSALLACLPMLLSQLQAPTASGGPTIAKHALSTLARTWHVKIPATTADVVVDAFASDAGVQAATRRDRAQLVEMLSTRWVYGSARLAAASSLSPYLTGAPPARSLVQLGISRSRAGSTLRLSSASASASAAASAPRTPPSLARSGSGGSGHGHGNGHAPGDAAHAYSASGGLSKGTPTTRTSLDSSLSPSAYLARRLRQQTPSLADLQAAAATSPQSSRSVLASSSRRTPASVRALARSLSSVAPSATRPLANSRPHLAHAPLAANMGQVRMSSGMGESTVRPESDKVMQDIADYVHNYEIKSDLAYNTARLCLIDTIGCGLEGLRVSDECRALMDPIVPGTTVPNGTKVPGTPYQMDPVRGAFAIGTQIRWLDFNDCSSSFPSTSNPRSHRWLAAEWGHPSDNLGAILAVADYLSRSGEKLVVKDVLRAMIKAHEIQGCMALENSFNRVGLDHVILVKLASAAVVSEMLGLTRDQTVDVISQVFVDGQSLRTFRHAPNTGSRKSWSAGDACMRAVHLAYQVKRGQMGIPTVLTAKTWGFYDVLFKGNEFKFQRPYGSYIMENVLFKISFPAEFHAQTAAEAAHVLHKQLKDMGKSSDDIKHVKIRTQEAAIRIIDKSGPLHNFADRDHTIQYMVAVPLIFGRLTTEDYSDAVAADPRIDELRAKMQCVEDKQFTADYHDPEKRFISNALTVTLNDGTVLPEVHIDYPVGHKRRREEGTPLLEAKFERHVKPHFDGAHVEKILKLVADQKTLEQMPVKDFTDLFVTKA</sequence>
<accession>A0A9P6VTD1</accession>
<dbReference type="GO" id="GO:0032543">
    <property type="term" value="P:mitochondrial translation"/>
    <property type="evidence" value="ECO:0007669"/>
    <property type="project" value="UniProtKB-UniRule"/>
</dbReference>
<dbReference type="GO" id="GO:0070681">
    <property type="term" value="P:glutaminyl-tRNAGln biosynthesis via transamidation"/>
    <property type="evidence" value="ECO:0007669"/>
    <property type="project" value="UniProtKB-UniRule"/>
</dbReference>
<feature type="region of interest" description="Disordered" evidence="4">
    <location>
        <begin position="558"/>
        <end position="577"/>
    </location>
</feature>
<evidence type="ECO:0000256" key="1">
    <source>
        <dbReference type="ARBA" id="ARBA00006174"/>
    </source>
</evidence>
<comment type="subcellular location">
    <subcellularLocation>
        <location evidence="3">Mitochondrion</location>
    </subcellularLocation>
</comment>
<dbReference type="NCBIfam" id="TIGR02330">
    <property type="entry name" value="prpD"/>
    <property type="match status" value="1"/>
</dbReference>
<keyword evidence="3" id="KW-0547">Nucleotide-binding</keyword>
<evidence type="ECO:0000259" key="5">
    <source>
        <dbReference type="Pfam" id="PF01425"/>
    </source>
</evidence>
<dbReference type="GO" id="GO:0019679">
    <property type="term" value="P:propionate metabolic process, methylcitrate cycle"/>
    <property type="evidence" value="ECO:0007669"/>
    <property type="project" value="InterPro"/>
</dbReference>
<evidence type="ECO:0000313" key="8">
    <source>
        <dbReference type="EMBL" id="KAG0653589.1"/>
    </source>
</evidence>
<dbReference type="InterPro" id="IPR045337">
    <property type="entry name" value="MmgE_PrpD_C"/>
</dbReference>